<accession>A0A1Y1ZS01</accession>
<dbReference type="AlphaFoldDB" id="A0A1Y1ZS01"/>
<gene>
    <name evidence="3" type="ORF">BCR34DRAFT_600162</name>
</gene>
<dbReference type="Proteomes" id="UP000193144">
    <property type="component" value="Unassembled WGS sequence"/>
</dbReference>
<evidence type="ECO:0000256" key="1">
    <source>
        <dbReference type="SAM" id="MobiDB-lite"/>
    </source>
</evidence>
<dbReference type="SUPFAM" id="SSF53335">
    <property type="entry name" value="S-adenosyl-L-methionine-dependent methyltransferases"/>
    <property type="match status" value="1"/>
</dbReference>
<dbReference type="GO" id="GO:0008757">
    <property type="term" value="F:S-adenosylmethionine-dependent methyltransferase activity"/>
    <property type="evidence" value="ECO:0007669"/>
    <property type="project" value="InterPro"/>
</dbReference>
<dbReference type="OrthoDB" id="10027013at2759"/>
<comment type="caution">
    <text evidence="3">The sequence shown here is derived from an EMBL/GenBank/DDBJ whole genome shotgun (WGS) entry which is preliminary data.</text>
</comment>
<protein>
    <submittedName>
        <fullName evidence="3">Methyltransferase</fullName>
    </submittedName>
</protein>
<dbReference type="STRING" id="1231657.A0A1Y1ZS01"/>
<proteinExistence type="predicted"/>
<dbReference type="PANTHER" id="PTHR44942">
    <property type="entry name" value="METHYLTRANSF_11 DOMAIN-CONTAINING PROTEIN"/>
    <property type="match status" value="1"/>
</dbReference>
<dbReference type="InterPro" id="IPR029063">
    <property type="entry name" value="SAM-dependent_MTases_sf"/>
</dbReference>
<name>A0A1Y1ZS01_9PLEO</name>
<keyword evidence="4" id="KW-1185">Reference proteome</keyword>
<keyword evidence="3" id="KW-0808">Transferase</keyword>
<reference evidence="3 4" key="1">
    <citation type="submission" date="2016-07" db="EMBL/GenBank/DDBJ databases">
        <title>Pervasive Adenine N6-methylation of Active Genes in Fungi.</title>
        <authorList>
            <consortium name="DOE Joint Genome Institute"/>
            <person name="Mondo S.J."/>
            <person name="Dannebaum R.O."/>
            <person name="Kuo R.C."/>
            <person name="Labutti K."/>
            <person name="Haridas S."/>
            <person name="Kuo A."/>
            <person name="Salamov A."/>
            <person name="Ahrendt S.R."/>
            <person name="Lipzen A."/>
            <person name="Sullivan W."/>
            <person name="Andreopoulos W.B."/>
            <person name="Clum A."/>
            <person name="Lindquist E."/>
            <person name="Daum C."/>
            <person name="Ramamoorthy G.K."/>
            <person name="Gryganskyi A."/>
            <person name="Culley D."/>
            <person name="Magnuson J.K."/>
            <person name="James T.Y."/>
            <person name="O'Malley M.A."/>
            <person name="Stajich J.E."/>
            <person name="Spatafora J.W."/>
            <person name="Visel A."/>
            <person name="Grigoriev I.V."/>
        </authorList>
    </citation>
    <scope>NUCLEOTIDE SEQUENCE [LARGE SCALE GENOMIC DNA]</scope>
    <source>
        <strain evidence="3 4">CBS 115471</strain>
    </source>
</reference>
<dbReference type="EMBL" id="MCFA01000045">
    <property type="protein sequence ID" value="ORY13039.1"/>
    <property type="molecule type" value="Genomic_DNA"/>
</dbReference>
<dbReference type="InterPro" id="IPR051052">
    <property type="entry name" value="Diverse_substrate_MTase"/>
</dbReference>
<dbReference type="Pfam" id="PF08241">
    <property type="entry name" value="Methyltransf_11"/>
    <property type="match status" value="1"/>
</dbReference>
<dbReference type="InterPro" id="IPR013216">
    <property type="entry name" value="Methyltransf_11"/>
</dbReference>
<dbReference type="CDD" id="cd02440">
    <property type="entry name" value="AdoMet_MTases"/>
    <property type="match status" value="1"/>
</dbReference>
<keyword evidence="3" id="KW-0489">Methyltransferase</keyword>
<evidence type="ECO:0000313" key="4">
    <source>
        <dbReference type="Proteomes" id="UP000193144"/>
    </source>
</evidence>
<evidence type="ECO:0000313" key="3">
    <source>
        <dbReference type="EMBL" id="ORY13039.1"/>
    </source>
</evidence>
<dbReference type="GO" id="GO:0032259">
    <property type="term" value="P:methylation"/>
    <property type="evidence" value="ECO:0007669"/>
    <property type="project" value="UniProtKB-KW"/>
</dbReference>
<feature type="domain" description="Methyltransferase type 11" evidence="2">
    <location>
        <begin position="58"/>
        <end position="160"/>
    </location>
</feature>
<evidence type="ECO:0000259" key="2">
    <source>
        <dbReference type="Pfam" id="PF08241"/>
    </source>
</evidence>
<feature type="region of interest" description="Disordered" evidence="1">
    <location>
        <begin position="1"/>
        <end position="27"/>
    </location>
</feature>
<dbReference type="PANTHER" id="PTHR44942:SF10">
    <property type="entry name" value="METHYLTRANSFERASE TYPE 11 DOMAIN-CONTAINING PROTEIN"/>
    <property type="match status" value="1"/>
</dbReference>
<sequence>MSVEARTQPSFTPETTFRSYNKDQGQNYAQNRRQYHPKFYQILLNHHAATGGQFDSVLDIGCGPGTAIRSLALSFNHAVGLDPSEGMITTARSLGGAASSGEPIRFEVSTAEILGSNLSPSIANCSVDLITAAVAAHWFDMDIFWARAAEILKPGGSVAIWVSSSMKVHPGMPNSVAVQAAIDKHVDMLSEYLVHGNLLAHDLYVNLPLPWTLSTPVPEFDESTFLRKEWGTSDNSEPEDEFYAGAQAVNLDQMEGLLSTASPITRWREAHPEAVGTENDLVRLLRREIERALYEAGVEKGKELVRGGVKGVLLMVKKKA</sequence>
<dbReference type="Gene3D" id="3.40.50.150">
    <property type="entry name" value="Vaccinia Virus protein VP39"/>
    <property type="match status" value="1"/>
</dbReference>
<organism evidence="3 4">
    <name type="scientific">Clohesyomyces aquaticus</name>
    <dbReference type="NCBI Taxonomy" id="1231657"/>
    <lineage>
        <taxon>Eukaryota</taxon>
        <taxon>Fungi</taxon>
        <taxon>Dikarya</taxon>
        <taxon>Ascomycota</taxon>
        <taxon>Pezizomycotina</taxon>
        <taxon>Dothideomycetes</taxon>
        <taxon>Pleosporomycetidae</taxon>
        <taxon>Pleosporales</taxon>
        <taxon>Lindgomycetaceae</taxon>
        <taxon>Clohesyomyces</taxon>
    </lineage>
</organism>